<gene>
    <name evidence="1" type="ORF">PENNAL_c0013G12049</name>
</gene>
<dbReference type="AlphaFoldDB" id="A0A1V6YRA7"/>
<evidence type="ECO:0000313" key="1">
    <source>
        <dbReference type="EMBL" id="OQE89857.1"/>
    </source>
</evidence>
<reference evidence="2" key="1">
    <citation type="journal article" date="2017" name="Nat. Microbiol.">
        <title>Global analysis of biosynthetic gene clusters reveals vast potential of secondary metabolite production in Penicillium species.</title>
        <authorList>
            <person name="Nielsen J.C."/>
            <person name="Grijseels S."/>
            <person name="Prigent S."/>
            <person name="Ji B."/>
            <person name="Dainat J."/>
            <person name="Nielsen K.F."/>
            <person name="Frisvad J.C."/>
            <person name="Workman M."/>
            <person name="Nielsen J."/>
        </authorList>
    </citation>
    <scope>NUCLEOTIDE SEQUENCE [LARGE SCALE GENOMIC DNA]</scope>
    <source>
        <strain evidence="2">IBT 13039</strain>
    </source>
</reference>
<comment type="caution">
    <text evidence="1">The sequence shown here is derived from an EMBL/GenBank/DDBJ whole genome shotgun (WGS) entry which is preliminary data.</text>
</comment>
<dbReference type="EMBL" id="MOOB01000013">
    <property type="protein sequence ID" value="OQE89857.1"/>
    <property type="molecule type" value="Genomic_DNA"/>
</dbReference>
<evidence type="ECO:0000313" key="2">
    <source>
        <dbReference type="Proteomes" id="UP000191691"/>
    </source>
</evidence>
<dbReference type="Proteomes" id="UP000191691">
    <property type="component" value="Unassembled WGS sequence"/>
</dbReference>
<proteinExistence type="predicted"/>
<evidence type="ECO:0008006" key="3">
    <source>
        <dbReference type="Google" id="ProtNLM"/>
    </source>
</evidence>
<name>A0A1V6YRA7_PENNA</name>
<protein>
    <recommendedName>
        <fullName evidence="3">Prion-inhibition and propagation HeLo domain-containing protein</fullName>
    </recommendedName>
</protein>
<keyword evidence="2" id="KW-1185">Reference proteome</keyword>
<accession>A0A1V6YRA7</accession>
<organism evidence="1 2">
    <name type="scientific">Penicillium nalgiovense</name>
    <dbReference type="NCBI Taxonomy" id="60175"/>
    <lineage>
        <taxon>Eukaryota</taxon>
        <taxon>Fungi</taxon>
        <taxon>Dikarya</taxon>
        <taxon>Ascomycota</taxon>
        <taxon>Pezizomycotina</taxon>
        <taxon>Eurotiomycetes</taxon>
        <taxon>Eurotiomycetidae</taxon>
        <taxon>Eurotiales</taxon>
        <taxon>Aspergillaceae</taxon>
        <taxon>Penicillium</taxon>
    </lineage>
</organism>
<sequence length="109" mass="12298">MAEVAGLVLGGIPLAIWALEKYMEPLEAFQKYRTSIETFRTDLILQNRQLQTTFCNIGLGNEPTSEELRECFDAKFSSISRELMSIVHRMDDVTAGLMKNLDIDVNGKV</sequence>